<evidence type="ECO:0000256" key="1">
    <source>
        <dbReference type="SAM" id="MobiDB-lite"/>
    </source>
</evidence>
<comment type="caution">
    <text evidence="2">The sequence shown here is derived from an EMBL/GenBank/DDBJ whole genome shotgun (WGS) entry which is preliminary data.</text>
</comment>
<feature type="compositionally biased region" description="Low complexity" evidence="1">
    <location>
        <begin position="108"/>
        <end position="117"/>
    </location>
</feature>
<organism evidence="2 3">
    <name type="scientific">Ustilago bromivora</name>
    <dbReference type="NCBI Taxonomy" id="307758"/>
    <lineage>
        <taxon>Eukaryota</taxon>
        <taxon>Fungi</taxon>
        <taxon>Dikarya</taxon>
        <taxon>Basidiomycota</taxon>
        <taxon>Ustilaginomycotina</taxon>
        <taxon>Ustilaginomycetes</taxon>
        <taxon>Ustilaginales</taxon>
        <taxon>Ustilaginaceae</taxon>
        <taxon>Ustilago</taxon>
    </lineage>
</organism>
<proteinExistence type="predicted"/>
<dbReference type="AlphaFoldDB" id="A0A8H8TPS1"/>
<protein>
    <submittedName>
        <fullName evidence="2">Uncharacterized protein</fullName>
    </submittedName>
</protein>
<feature type="compositionally biased region" description="Polar residues" evidence="1">
    <location>
        <begin position="1"/>
        <end position="17"/>
    </location>
</feature>
<gene>
    <name evidence="2" type="ORF">UBRO2_00117</name>
</gene>
<feature type="compositionally biased region" description="Polar residues" evidence="1">
    <location>
        <begin position="86"/>
        <end position="98"/>
    </location>
</feature>
<dbReference type="EMBL" id="ULHB01000001">
    <property type="protein sequence ID" value="SYW73842.1"/>
    <property type="molecule type" value="Genomic_DNA"/>
</dbReference>
<feature type="region of interest" description="Disordered" evidence="1">
    <location>
        <begin position="74"/>
        <end position="150"/>
    </location>
</feature>
<name>A0A8H8TPS1_9BASI</name>
<reference evidence="2" key="1">
    <citation type="submission" date="2018-08" db="EMBL/GenBank/DDBJ databases">
        <authorList>
            <person name="Guldener U."/>
        </authorList>
    </citation>
    <scope>NUCLEOTIDE SEQUENCE</scope>
    <source>
        <strain evidence="2">UB2</strain>
    </source>
</reference>
<feature type="region of interest" description="Disordered" evidence="1">
    <location>
        <begin position="1"/>
        <end position="20"/>
    </location>
</feature>
<dbReference type="Proteomes" id="UP000658997">
    <property type="component" value="Unassembled WGS sequence"/>
</dbReference>
<feature type="region of interest" description="Disordered" evidence="1">
    <location>
        <begin position="435"/>
        <end position="468"/>
    </location>
</feature>
<feature type="region of interest" description="Disordered" evidence="1">
    <location>
        <begin position="354"/>
        <end position="374"/>
    </location>
</feature>
<sequence length="709" mass="76051">MSTTMTTLQAQPSSAMDTSKPFMIQTSKYLNPDSATKRTGSYLCQDSARFSPRTDIRASLLNIPSSNATDSLASALSSFPSPPDTIANQLQQQNSGNHNAHKGPQRPSSCGSSSNGSEDTLVLASPHRYSASHETSPESSGPPIYDGHENAGEALEIDPALTATGPMAISHFSSDLTQARVPRSASFVHADLPVPVSMQKTGGDSDDADDFEAILSCLDLGKHLKAQTTGATTQDGPNSASSDRLRTSMHRFESGLSCFRLVALELVQELELHLDGSHSKLDDLLLSSIRRAATQGLEAMIMLSWFRETKLEGPATPKIKTDSIPAADHHYQDGQQKLQMTRAPAASASVNQYAPTKPVRAENSRGSPHGVVEERNDEACKHVDARRNAFDSPTRDHAVMSDMLAQRNEKQALPQTANANFTTSLSIEELAKARSSTPLHFDRPASPYVSSQRRGQRGPATAKASLFDSRQVASNAKAPCQGFSNHTDNRLSMKAQAETIRRVPSLHVSKPASSNTRMAPREEELASKFEQLVQFPSAGPSPPITLALAPASEHPDTARQPKQSLKSLRNFKISLRSAYKDSPPASRNNVGNTSSVAAVAPHSSPQVRPASADPWQAMQCNVSDPIPGIARSSYIRALIPASQRPLSQVCSSTKAAVLPGMKLAGAIKPLTRIGRDQGHASVAAGSEEMEQGCPSQHQRPCLVGHDLRI</sequence>
<accession>A0A8H8TPS1</accession>
<evidence type="ECO:0000313" key="2">
    <source>
        <dbReference type="EMBL" id="SYW73842.1"/>
    </source>
</evidence>
<keyword evidence="3" id="KW-1185">Reference proteome</keyword>
<evidence type="ECO:0000313" key="3">
    <source>
        <dbReference type="Proteomes" id="UP000658997"/>
    </source>
</evidence>